<feature type="transmembrane region" description="Helical" evidence="1">
    <location>
        <begin position="61"/>
        <end position="81"/>
    </location>
</feature>
<dbReference type="Proteomes" id="UP000886845">
    <property type="component" value="Unassembled WGS sequence"/>
</dbReference>
<name>A0A9D1NLU5_9BACT</name>
<feature type="non-terminal residue" evidence="2">
    <location>
        <position position="614"/>
    </location>
</feature>
<comment type="caution">
    <text evidence="2">The sequence shown here is derived from an EMBL/GenBank/DDBJ whole genome shotgun (WGS) entry which is preliminary data.</text>
</comment>
<gene>
    <name evidence="2" type="ORF">IAC79_02805</name>
</gene>
<dbReference type="CDD" id="cd00688">
    <property type="entry name" value="ISOPREN_C2_like"/>
    <property type="match status" value="1"/>
</dbReference>
<reference evidence="2" key="2">
    <citation type="journal article" date="2021" name="PeerJ">
        <title>Extensive microbial diversity within the chicken gut microbiome revealed by metagenomics and culture.</title>
        <authorList>
            <person name="Gilroy R."/>
            <person name="Ravi A."/>
            <person name="Getino M."/>
            <person name="Pursley I."/>
            <person name="Horton D.L."/>
            <person name="Alikhan N.F."/>
            <person name="Baker D."/>
            <person name="Gharbi K."/>
            <person name="Hall N."/>
            <person name="Watson M."/>
            <person name="Adriaenssens E.M."/>
            <person name="Foster-Nyarko E."/>
            <person name="Jarju S."/>
            <person name="Secka A."/>
            <person name="Antonio M."/>
            <person name="Oren A."/>
            <person name="Chaudhuri R.R."/>
            <person name="La Ragione R."/>
            <person name="Hildebrand F."/>
            <person name="Pallen M.J."/>
        </authorList>
    </citation>
    <scope>NUCLEOTIDE SEQUENCE</scope>
    <source>
        <strain evidence="2">35461</strain>
    </source>
</reference>
<dbReference type="AlphaFoldDB" id="A0A9D1NLU5"/>
<accession>A0A9D1NLU5</accession>
<evidence type="ECO:0000313" key="2">
    <source>
        <dbReference type="EMBL" id="HIV09030.1"/>
    </source>
</evidence>
<dbReference type="EMBL" id="DVOR01000089">
    <property type="protein sequence ID" value="HIV09030.1"/>
    <property type="molecule type" value="Genomic_DNA"/>
</dbReference>
<protein>
    <recommendedName>
        <fullName evidence="4">Squalene cyclase C-terminal domain-containing protein</fullName>
    </recommendedName>
</protein>
<dbReference type="InterPro" id="IPR008930">
    <property type="entry name" value="Terpenoid_cyclase/PrenylTrfase"/>
</dbReference>
<evidence type="ECO:0000313" key="3">
    <source>
        <dbReference type="Proteomes" id="UP000886845"/>
    </source>
</evidence>
<organism evidence="2 3">
    <name type="scientific">Candidatus Spyradenecus faecavium</name>
    <dbReference type="NCBI Taxonomy" id="2840947"/>
    <lineage>
        <taxon>Bacteria</taxon>
        <taxon>Pseudomonadati</taxon>
        <taxon>Lentisphaerota</taxon>
        <taxon>Lentisphaeria</taxon>
        <taxon>Lentisphaerales</taxon>
        <taxon>Lentisphaeraceae</taxon>
        <taxon>Lentisphaeraceae incertae sedis</taxon>
        <taxon>Candidatus Spyradenecus</taxon>
    </lineage>
</organism>
<keyword evidence="1" id="KW-0812">Transmembrane</keyword>
<dbReference type="Gene3D" id="1.50.10.20">
    <property type="match status" value="2"/>
</dbReference>
<sequence>MADNETIPPPEQSELTRDDLIKMIDEEGRSYPRRIVDMFKGLRQPKDSLDYKKAMIELQRLGAPLGSILLFSLILIVMSVMKITAEEKPPVIVTEIVEAVEPEELEEIEEEPPPPPEEIPELTEEMEVTDVPVNIDAPPTTSEIQSPAPAPVDAVAITPSPIKMPGVYASRSSGVRGAKIGSYGLGQTEALVYGFLRYLKKTQKPDGRWDNGTVSTGATSLALLCFLAHGEVPGKSEEFGDTVEKAIRWLLNDQIKTEAEIDHRDAPRKGGSHAWRRGEIGYFKGRDACNYAHFLAVYALSEAYAMTQVPDIKTALERAIPHIINGQNAQGGWYYNMDASCPTIDTSYASWAVQALKAAKLAHVGDQQAIIATLKKATRGLMELYHPNDGSFGYTTRGAEKNAYDGLTAPCVLALQMLDQGDSEAARKALTYMSKWGPTFDKKKFKSNSSPQYYCYYLSQVRFNQGENHPQWKAWHNQQKRLYTAAAITIPKEASGYKDHEGKPQYVTFWPRKGAKHKFGTEGGPIDDLQRLRGLSDTRNGARLGIPVEQLVNQDAATSEWEGSKSDIISSCFTALQLMVYYRNSPLSKGALTSIEAEAEVEVSEGGAEAVELD</sequence>
<evidence type="ECO:0008006" key="4">
    <source>
        <dbReference type="Google" id="ProtNLM"/>
    </source>
</evidence>
<keyword evidence="1" id="KW-1133">Transmembrane helix</keyword>
<reference evidence="2" key="1">
    <citation type="submission" date="2020-10" db="EMBL/GenBank/DDBJ databases">
        <authorList>
            <person name="Gilroy R."/>
        </authorList>
    </citation>
    <scope>NUCLEOTIDE SEQUENCE</scope>
    <source>
        <strain evidence="2">35461</strain>
    </source>
</reference>
<dbReference type="SUPFAM" id="SSF48239">
    <property type="entry name" value="Terpenoid cyclases/Protein prenyltransferases"/>
    <property type="match status" value="1"/>
</dbReference>
<evidence type="ECO:0000256" key="1">
    <source>
        <dbReference type="SAM" id="Phobius"/>
    </source>
</evidence>
<proteinExistence type="predicted"/>
<keyword evidence="1" id="KW-0472">Membrane</keyword>